<evidence type="ECO:0000313" key="4">
    <source>
        <dbReference type="Proteomes" id="UP000283895"/>
    </source>
</evidence>
<dbReference type="STRING" id="356882.A0A423WRW1"/>
<reference evidence="3 4" key="1">
    <citation type="submission" date="2015-09" db="EMBL/GenBank/DDBJ databases">
        <title>Host preference determinants of Valsa canker pathogens revealed by comparative genomics.</title>
        <authorList>
            <person name="Yin Z."/>
            <person name="Huang L."/>
        </authorList>
    </citation>
    <scope>NUCLEOTIDE SEQUENCE [LARGE SCALE GENOMIC DNA]</scope>
    <source>
        <strain evidence="3 4">03-1</strain>
    </source>
</reference>
<feature type="transmembrane region" description="Helical" evidence="2">
    <location>
        <begin position="156"/>
        <end position="175"/>
    </location>
</feature>
<evidence type="ECO:0000256" key="1">
    <source>
        <dbReference type="SAM" id="MobiDB-lite"/>
    </source>
</evidence>
<accession>A0A423WRW1</accession>
<feature type="transmembrane region" description="Helical" evidence="2">
    <location>
        <begin position="58"/>
        <end position="80"/>
    </location>
</feature>
<evidence type="ECO:0000256" key="2">
    <source>
        <dbReference type="SAM" id="Phobius"/>
    </source>
</evidence>
<feature type="region of interest" description="Disordered" evidence="1">
    <location>
        <begin position="651"/>
        <end position="675"/>
    </location>
</feature>
<protein>
    <submittedName>
        <fullName evidence="3">Uncharacterized protein</fullName>
    </submittedName>
</protein>
<organism evidence="3 4">
    <name type="scientific">Cytospora schulzeri</name>
    <dbReference type="NCBI Taxonomy" id="448051"/>
    <lineage>
        <taxon>Eukaryota</taxon>
        <taxon>Fungi</taxon>
        <taxon>Dikarya</taxon>
        <taxon>Ascomycota</taxon>
        <taxon>Pezizomycotina</taxon>
        <taxon>Sordariomycetes</taxon>
        <taxon>Sordariomycetidae</taxon>
        <taxon>Diaporthales</taxon>
        <taxon>Cytosporaceae</taxon>
        <taxon>Cytospora</taxon>
    </lineage>
</organism>
<sequence length="675" mass="73453">MTSIYGGTLASSADVGGDGGATIYHLAMTSSNATAEATQSMTNALKFATSKSIRTSTIILASFNALAALATALGIIYSCYTHNKRAQRILSNSSVMQYEMKPFSIPTPDRPSGLFFIHTVEVFPLVLSLGIATQSVIFAAAQSIGLQALLSRGCTAAAVFMLPALFIAPYIQLVFGVETAVRGVRSQFSARRKWTVALCLGFVATFLLVSLFVAVGNKAPDYCFASLFWIIEHFAVGGFVLFLLISIALVIAISIILVKLCRSHMVEPVERLAASRMVYYLALGLISNAFIVPYFFSLTFLDQKTYIFETLNLSMIASVVSNVNGLMVACLHMFLRSHNTAIGYNCDDYDRDNYKHEPRDSGDEDRGSIHTMQPVTEENDRNRAASDSIEMLHHTAEAEETTMGRASTRSIPLGLHIRPTITVPDAPTFPEPTQPPPTTSPSRLRRQSYSLFPNSPSAATLPATAYSSVATKPARDSIRPPPIVKPWLGRGHRRESSIESSATVQIGLRISNVDDIRPSKASMDSQRPETVMRPSPLARTENMLTSYNVAPENIAISDARMKTLPPVPTTCVEEDETEAATAGGNGQTQTNREKRDQSQPITLNPSVYTPEDRLVRRTASNKSVNRSARVPNLAGARLSMMANRGNGDGVIKHAPPRPDGPMITTQVPKTKADWI</sequence>
<feature type="region of interest" description="Disordered" evidence="1">
    <location>
        <begin position="423"/>
        <end position="444"/>
    </location>
</feature>
<feature type="transmembrane region" description="Helical" evidence="2">
    <location>
        <begin position="278"/>
        <end position="301"/>
    </location>
</feature>
<keyword evidence="4" id="KW-1185">Reference proteome</keyword>
<feature type="transmembrane region" description="Helical" evidence="2">
    <location>
        <begin position="313"/>
        <end position="335"/>
    </location>
</feature>
<feature type="transmembrane region" description="Helical" evidence="2">
    <location>
        <begin position="235"/>
        <end position="258"/>
    </location>
</feature>
<dbReference type="OrthoDB" id="5368516at2759"/>
<proteinExistence type="predicted"/>
<gene>
    <name evidence="3" type="ORF">VMCG_04637</name>
</gene>
<feature type="compositionally biased region" description="Low complexity" evidence="1">
    <location>
        <begin position="579"/>
        <end position="590"/>
    </location>
</feature>
<feature type="region of interest" description="Disordered" evidence="1">
    <location>
        <begin position="571"/>
        <end position="606"/>
    </location>
</feature>
<feature type="transmembrane region" description="Helical" evidence="2">
    <location>
        <begin position="122"/>
        <end position="144"/>
    </location>
</feature>
<keyword evidence="2" id="KW-0472">Membrane</keyword>
<feature type="compositionally biased region" description="Pro residues" evidence="1">
    <location>
        <begin position="427"/>
        <end position="439"/>
    </location>
</feature>
<feature type="transmembrane region" description="Helical" evidence="2">
    <location>
        <begin position="196"/>
        <end position="215"/>
    </location>
</feature>
<evidence type="ECO:0000313" key="3">
    <source>
        <dbReference type="EMBL" id="ROW06016.1"/>
    </source>
</evidence>
<name>A0A423WRW1_9PEZI</name>
<dbReference type="AlphaFoldDB" id="A0A423WRW1"/>
<feature type="compositionally biased region" description="Basic and acidic residues" evidence="1">
    <location>
        <begin position="355"/>
        <end position="368"/>
    </location>
</feature>
<keyword evidence="2" id="KW-1133">Transmembrane helix</keyword>
<feature type="region of interest" description="Disordered" evidence="1">
    <location>
        <begin position="355"/>
        <end position="385"/>
    </location>
</feature>
<feature type="region of interest" description="Disordered" evidence="1">
    <location>
        <begin position="472"/>
        <end position="500"/>
    </location>
</feature>
<keyword evidence="2" id="KW-0812">Transmembrane</keyword>
<dbReference type="EMBL" id="LKEA01000011">
    <property type="protein sequence ID" value="ROW06016.1"/>
    <property type="molecule type" value="Genomic_DNA"/>
</dbReference>
<comment type="caution">
    <text evidence="3">The sequence shown here is derived from an EMBL/GenBank/DDBJ whole genome shotgun (WGS) entry which is preliminary data.</text>
</comment>
<dbReference type="Proteomes" id="UP000283895">
    <property type="component" value="Unassembled WGS sequence"/>
</dbReference>